<dbReference type="GO" id="GO:0043565">
    <property type="term" value="F:sequence-specific DNA binding"/>
    <property type="evidence" value="ECO:0007669"/>
    <property type="project" value="InterPro"/>
</dbReference>
<evidence type="ECO:0000256" key="2">
    <source>
        <dbReference type="ARBA" id="ARBA00023125"/>
    </source>
</evidence>
<dbReference type="InterPro" id="IPR019888">
    <property type="entry name" value="Tscrpt_reg_AsnC-like"/>
</dbReference>
<reference evidence="5 6" key="1">
    <citation type="submission" date="2017-11" db="EMBL/GenBank/DDBJ databases">
        <title>Genomic Encyclopedia of Archaeal and Bacterial Type Strains, Phase II (KMG-II): From Individual Species to Whole Genera.</title>
        <authorList>
            <person name="Goeker M."/>
        </authorList>
    </citation>
    <scope>NUCLEOTIDE SEQUENCE [LARGE SCALE GENOMIC DNA]</scope>
    <source>
        <strain evidence="5 6">DSM 16400</strain>
    </source>
</reference>
<comment type="caution">
    <text evidence="5">The sequence shown here is derived from an EMBL/GenBank/DDBJ whole genome shotgun (WGS) entry which is preliminary data.</text>
</comment>
<dbReference type="InterPro" id="IPR011008">
    <property type="entry name" value="Dimeric_a/b-barrel"/>
</dbReference>
<dbReference type="Pfam" id="PF13404">
    <property type="entry name" value="HTH_AsnC-type"/>
    <property type="match status" value="1"/>
</dbReference>
<dbReference type="InterPro" id="IPR000485">
    <property type="entry name" value="AsnC-type_HTH_dom"/>
</dbReference>
<proteinExistence type="predicted"/>
<organism evidence="5 6">
    <name type="scientific">Salinibacterium amurskyense</name>
    <dbReference type="NCBI Taxonomy" id="205941"/>
    <lineage>
        <taxon>Bacteria</taxon>
        <taxon>Bacillati</taxon>
        <taxon>Actinomycetota</taxon>
        <taxon>Actinomycetes</taxon>
        <taxon>Micrococcales</taxon>
        <taxon>Microbacteriaceae</taxon>
        <taxon>Salinibacterium</taxon>
    </lineage>
</organism>
<keyword evidence="2" id="KW-0238">DNA-binding</keyword>
<dbReference type="GO" id="GO:0005829">
    <property type="term" value="C:cytosol"/>
    <property type="evidence" value="ECO:0007669"/>
    <property type="project" value="TreeGrafter"/>
</dbReference>
<dbReference type="Pfam" id="PF01037">
    <property type="entry name" value="AsnC_trans_reg"/>
    <property type="match status" value="1"/>
</dbReference>
<dbReference type="AlphaFoldDB" id="A0A2M9D6H5"/>
<evidence type="ECO:0000259" key="4">
    <source>
        <dbReference type="PROSITE" id="PS50956"/>
    </source>
</evidence>
<evidence type="ECO:0000313" key="6">
    <source>
        <dbReference type="Proteomes" id="UP000231742"/>
    </source>
</evidence>
<dbReference type="InterPro" id="IPR036388">
    <property type="entry name" value="WH-like_DNA-bd_sf"/>
</dbReference>
<dbReference type="PANTHER" id="PTHR30154">
    <property type="entry name" value="LEUCINE-RESPONSIVE REGULATORY PROTEIN"/>
    <property type="match status" value="1"/>
</dbReference>
<evidence type="ECO:0000256" key="3">
    <source>
        <dbReference type="ARBA" id="ARBA00023163"/>
    </source>
</evidence>
<dbReference type="InterPro" id="IPR036390">
    <property type="entry name" value="WH_DNA-bd_sf"/>
</dbReference>
<dbReference type="Gene3D" id="3.30.70.920">
    <property type="match status" value="1"/>
</dbReference>
<keyword evidence="1" id="KW-0805">Transcription regulation</keyword>
<evidence type="ECO:0000313" key="5">
    <source>
        <dbReference type="EMBL" id="PJJ81315.1"/>
    </source>
</evidence>
<evidence type="ECO:0000256" key="1">
    <source>
        <dbReference type="ARBA" id="ARBA00023015"/>
    </source>
</evidence>
<keyword evidence="6" id="KW-1185">Reference proteome</keyword>
<dbReference type="Proteomes" id="UP000231742">
    <property type="component" value="Unassembled WGS sequence"/>
</dbReference>
<gene>
    <name evidence="5" type="ORF">CLV85_0486</name>
</gene>
<dbReference type="PROSITE" id="PS50956">
    <property type="entry name" value="HTH_ASNC_2"/>
    <property type="match status" value="1"/>
</dbReference>
<dbReference type="EMBL" id="PGFH01000001">
    <property type="protein sequence ID" value="PJJ81315.1"/>
    <property type="molecule type" value="Genomic_DNA"/>
</dbReference>
<dbReference type="SUPFAM" id="SSF46785">
    <property type="entry name" value="Winged helix' DNA-binding domain"/>
    <property type="match status" value="1"/>
</dbReference>
<dbReference type="SUPFAM" id="SSF54909">
    <property type="entry name" value="Dimeric alpha+beta barrel"/>
    <property type="match status" value="1"/>
</dbReference>
<dbReference type="RefSeq" id="WP_100388011.1">
    <property type="nucleotide sequence ID" value="NZ_BMZU01000001.1"/>
</dbReference>
<protein>
    <submittedName>
        <fullName evidence="5">Lrp/AsnC family transcriptional regulator for asnA, asnC and gidA/Lrp/AsnC family leucine-responsive transcriptional regulator</fullName>
    </submittedName>
</protein>
<dbReference type="InterPro" id="IPR019887">
    <property type="entry name" value="Tscrpt_reg_AsnC/Lrp_C"/>
</dbReference>
<feature type="domain" description="HTH asnC-type" evidence="4">
    <location>
        <begin position="26"/>
        <end position="87"/>
    </location>
</feature>
<name>A0A2M9D6H5_9MICO</name>
<dbReference type="SMART" id="SM00344">
    <property type="entry name" value="HTH_ASNC"/>
    <property type="match status" value="1"/>
</dbReference>
<dbReference type="PANTHER" id="PTHR30154:SF34">
    <property type="entry name" value="TRANSCRIPTIONAL REGULATOR AZLB"/>
    <property type="match status" value="1"/>
</dbReference>
<dbReference type="OrthoDB" id="166264at2"/>
<dbReference type="Gene3D" id="1.10.10.10">
    <property type="entry name" value="Winged helix-like DNA-binding domain superfamily/Winged helix DNA-binding domain"/>
    <property type="match status" value="1"/>
</dbReference>
<sequence length="179" mass="19556">MTDPVAATEASKIIDLLEPSTPKVELDPVDLQLIRHLHEDASVSLRSLGALVGMSAPSVGERVARLERTGVIRRRSIEMDWSAMGRPMLVVIPIKITSDAKMLTVIEALQAIPSLTEILILSGTYDMMARFRLKDHAELQTLLLEKLGAVAGLQRVEAMISLGRVDDTSPLTHILDIDA</sequence>
<accession>A0A2M9D6H5</accession>
<keyword evidence="3" id="KW-0804">Transcription</keyword>
<dbReference type="PRINTS" id="PR00033">
    <property type="entry name" value="HTHASNC"/>
</dbReference>
<dbReference type="GO" id="GO:0043200">
    <property type="term" value="P:response to amino acid"/>
    <property type="evidence" value="ECO:0007669"/>
    <property type="project" value="TreeGrafter"/>
</dbReference>